<proteinExistence type="predicted"/>
<dbReference type="STRING" id="1442371.A0A0D2JFG3"/>
<evidence type="ECO:0000256" key="1">
    <source>
        <dbReference type="ARBA" id="ARBA00012261"/>
    </source>
</evidence>
<dbReference type="PANTHER" id="PTHR11138">
    <property type="entry name" value="METHIONYL-TRNA FORMYLTRANSFERASE"/>
    <property type="match status" value="1"/>
</dbReference>
<dbReference type="OrthoDB" id="10268103at2759"/>
<sequence>MRHLPFRVATCSPARRAHASKWSFGKGSYRRHLSTPKSESDDEPLRILFCGTDSFSVASLQALAQYSKSEAGSNVLSIDVVTRTDKRVGRGRKLVKPPAIKPAAQELGLPVHQIDTFRGWSPPVFSDTSTPNCNLVIAVSFGLLIPPRILGSARYGGLNVHPSMLPDLRGPAPIQWAIITGRRKTGISLQTLHPTRFDEGVVLDQTAPPGLDIPRPDEITAEELTSYLAPIGARMLVDAIRNRLYLPPYKAIESSNISSGVLTHAPKITNELCAIDFGALTKSEILRRDRALQALHGFVRFGPEPTQVLRINFGTDMRDVRVGDIPEEVRIAAEAMPAGVPYAIVATHENVNESSGPLIVNAQSEKHQESRQVVIPTITVASKSKGPGAGAAARAKFFSEPEDLGQYKFYRFSHPISGMSEPPYVQMSGNTAGT</sequence>
<dbReference type="SUPFAM" id="SSF53328">
    <property type="entry name" value="Formyltransferase"/>
    <property type="match status" value="1"/>
</dbReference>
<evidence type="ECO:0000259" key="2">
    <source>
        <dbReference type="Pfam" id="PF00551"/>
    </source>
</evidence>
<evidence type="ECO:0000313" key="3">
    <source>
        <dbReference type="EMBL" id="KIX91902.1"/>
    </source>
</evidence>
<organism evidence="3 4">
    <name type="scientific">Fonsecaea multimorphosa CBS 102226</name>
    <dbReference type="NCBI Taxonomy" id="1442371"/>
    <lineage>
        <taxon>Eukaryota</taxon>
        <taxon>Fungi</taxon>
        <taxon>Dikarya</taxon>
        <taxon>Ascomycota</taxon>
        <taxon>Pezizomycotina</taxon>
        <taxon>Eurotiomycetes</taxon>
        <taxon>Chaetothyriomycetidae</taxon>
        <taxon>Chaetothyriales</taxon>
        <taxon>Herpotrichiellaceae</taxon>
        <taxon>Fonsecaea</taxon>
    </lineage>
</organism>
<dbReference type="Proteomes" id="UP000053411">
    <property type="component" value="Unassembled WGS sequence"/>
</dbReference>
<gene>
    <name evidence="3" type="ORF">Z520_12391</name>
</gene>
<reference evidence="3 4" key="1">
    <citation type="submission" date="2015-01" db="EMBL/GenBank/DDBJ databases">
        <title>The Genome Sequence of Fonsecaea multimorphosa CBS 102226.</title>
        <authorList>
            <consortium name="The Broad Institute Genomics Platform"/>
            <person name="Cuomo C."/>
            <person name="de Hoog S."/>
            <person name="Gorbushina A."/>
            <person name="Stielow B."/>
            <person name="Teixiera M."/>
            <person name="Abouelleil A."/>
            <person name="Chapman S.B."/>
            <person name="Priest M."/>
            <person name="Young S.K."/>
            <person name="Wortman J."/>
            <person name="Nusbaum C."/>
            <person name="Birren B."/>
        </authorList>
    </citation>
    <scope>NUCLEOTIDE SEQUENCE [LARGE SCALE GENOMIC DNA]</scope>
    <source>
        <strain evidence="3 4">CBS 102226</strain>
    </source>
</reference>
<dbReference type="AlphaFoldDB" id="A0A0D2JFG3"/>
<dbReference type="InterPro" id="IPR002376">
    <property type="entry name" value="Formyl_transf_N"/>
</dbReference>
<dbReference type="VEuPathDB" id="FungiDB:Z520_12391"/>
<dbReference type="InterPro" id="IPR041711">
    <property type="entry name" value="Met-tRNA-FMT_N"/>
</dbReference>
<dbReference type="CDD" id="cd08646">
    <property type="entry name" value="FMT_core_Met-tRNA-FMT_N"/>
    <property type="match status" value="1"/>
</dbReference>
<accession>A0A0D2JFG3</accession>
<dbReference type="PANTHER" id="PTHR11138:SF5">
    <property type="entry name" value="METHIONYL-TRNA FORMYLTRANSFERASE, MITOCHONDRIAL"/>
    <property type="match status" value="1"/>
</dbReference>
<dbReference type="Gene3D" id="3.40.50.12230">
    <property type="match status" value="1"/>
</dbReference>
<dbReference type="InterPro" id="IPR036477">
    <property type="entry name" value="Formyl_transf_N_sf"/>
</dbReference>
<evidence type="ECO:0000313" key="4">
    <source>
        <dbReference type="Proteomes" id="UP000053411"/>
    </source>
</evidence>
<dbReference type="GO" id="GO:0005739">
    <property type="term" value="C:mitochondrion"/>
    <property type="evidence" value="ECO:0007669"/>
    <property type="project" value="TreeGrafter"/>
</dbReference>
<name>A0A0D2JFG3_9EURO</name>
<keyword evidence="4" id="KW-1185">Reference proteome</keyword>
<dbReference type="EMBL" id="KN848118">
    <property type="protein sequence ID" value="KIX91902.1"/>
    <property type="molecule type" value="Genomic_DNA"/>
</dbReference>
<protein>
    <recommendedName>
        <fullName evidence="1">methionyl-tRNA formyltransferase</fullName>
        <ecNumber evidence="1">2.1.2.9</ecNumber>
    </recommendedName>
</protein>
<dbReference type="RefSeq" id="XP_016626025.1">
    <property type="nucleotide sequence ID" value="XM_016782877.1"/>
</dbReference>
<dbReference type="Pfam" id="PF00551">
    <property type="entry name" value="Formyl_trans_N"/>
    <property type="match status" value="1"/>
</dbReference>
<dbReference type="GO" id="GO:0004479">
    <property type="term" value="F:methionyl-tRNA formyltransferase activity"/>
    <property type="evidence" value="ECO:0007669"/>
    <property type="project" value="UniProtKB-EC"/>
</dbReference>
<dbReference type="GeneID" id="27718137"/>
<dbReference type="EC" id="2.1.2.9" evidence="1"/>
<feature type="domain" description="Formyl transferase N-terminal" evidence="2">
    <location>
        <begin position="46"/>
        <end position="209"/>
    </location>
</feature>